<keyword evidence="3" id="KW-1185">Reference proteome</keyword>
<dbReference type="Gene3D" id="3.10.450.360">
    <property type="match status" value="1"/>
</dbReference>
<keyword evidence="1" id="KW-1133">Transmembrane helix</keyword>
<organism evidence="2 3">
    <name type="scientific">Deminuibacter soli</name>
    <dbReference type="NCBI Taxonomy" id="2291815"/>
    <lineage>
        <taxon>Bacteria</taxon>
        <taxon>Pseudomonadati</taxon>
        <taxon>Bacteroidota</taxon>
        <taxon>Chitinophagia</taxon>
        <taxon>Chitinophagales</taxon>
        <taxon>Chitinophagaceae</taxon>
        <taxon>Deminuibacter</taxon>
    </lineage>
</organism>
<dbReference type="SUPFAM" id="SSF160574">
    <property type="entry name" value="BT0923-like"/>
    <property type="match status" value="1"/>
</dbReference>
<comment type="caution">
    <text evidence="2">The sequence shown here is derived from an EMBL/GenBank/DDBJ whole genome shotgun (WGS) entry which is preliminary data.</text>
</comment>
<dbReference type="EMBL" id="QTJU01000005">
    <property type="protein sequence ID" value="RFM27445.1"/>
    <property type="molecule type" value="Genomic_DNA"/>
</dbReference>
<name>A0A3E1NHM9_9BACT</name>
<gene>
    <name evidence="2" type="ORF">DXN05_15620</name>
</gene>
<evidence type="ECO:0000313" key="3">
    <source>
        <dbReference type="Proteomes" id="UP000261284"/>
    </source>
</evidence>
<dbReference type="Proteomes" id="UP000261284">
    <property type="component" value="Unassembled WGS sequence"/>
</dbReference>
<reference evidence="2 3" key="1">
    <citation type="submission" date="2018-08" db="EMBL/GenBank/DDBJ databases">
        <title>Chitinophagaceae sp. K23C18032701, a novel bacterium isolated from forest soil.</title>
        <authorList>
            <person name="Wang C."/>
        </authorList>
    </citation>
    <scope>NUCLEOTIDE SEQUENCE [LARGE SCALE GENOMIC DNA]</scope>
    <source>
        <strain evidence="2 3">K23C18032701</strain>
    </source>
</reference>
<evidence type="ECO:0000313" key="2">
    <source>
        <dbReference type="EMBL" id="RFM27445.1"/>
    </source>
</evidence>
<protein>
    <submittedName>
        <fullName evidence="2">Uncharacterized protein</fullName>
    </submittedName>
</protein>
<proteinExistence type="predicted"/>
<sequence length="188" mass="21116">MEGICTKYKQTHYQSITTLIFYWHRFGTIPIIKTKHPKNYKTQCMKKFILAALLFVSLASAAIARDNASLKVALLKEFPEAADINVRTNDSYTVVSFTWNNEHMQAFYDTDGKRFGISRAIMPATLPMKAQGTLQAKYAAYAITEAAELDDANNGRNYYVSLNNGKEALILEISAAGNVSIFKKSRLQ</sequence>
<evidence type="ECO:0000256" key="1">
    <source>
        <dbReference type="SAM" id="Phobius"/>
    </source>
</evidence>
<keyword evidence="1" id="KW-0472">Membrane</keyword>
<keyword evidence="1" id="KW-0812">Transmembrane</keyword>
<accession>A0A3E1NHM9</accession>
<dbReference type="AlphaFoldDB" id="A0A3E1NHM9"/>
<feature type="transmembrane region" description="Helical" evidence="1">
    <location>
        <begin position="48"/>
        <end position="64"/>
    </location>
</feature>